<keyword evidence="1" id="KW-0326">Glycosidase</keyword>
<dbReference type="Gene3D" id="3.40.50.450">
    <property type="match status" value="1"/>
</dbReference>
<proteinExistence type="predicted"/>
<dbReference type="RefSeq" id="WP_323222392.1">
    <property type="nucleotide sequence ID" value="NZ_JAYGHT010000012.1"/>
</dbReference>
<dbReference type="EMBL" id="JAYGHT010000012">
    <property type="protein sequence ID" value="MEA5518621.1"/>
    <property type="molecule type" value="Genomic_DNA"/>
</dbReference>
<dbReference type="InterPro" id="IPR052341">
    <property type="entry name" value="LOG_family_nucleotidases"/>
</dbReference>
<keyword evidence="2" id="KW-1185">Reference proteome</keyword>
<name>A0ABU5TUP2_9CYAN</name>
<dbReference type="PANTHER" id="PTHR43393">
    <property type="entry name" value="CYTOKININ RIBOSIDE 5'-MONOPHOSPHATE PHOSPHORIBOHYDROLASE"/>
    <property type="match status" value="1"/>
</dbReference>
<dbReference type="EC" id="3.2.2.-" evidence="1"/>
<protein>
    <submittedName>
        <fullName evidence="1">LOG family protein</fullName>
        <ecNumber evidence="1">3.2.2.-</ecNumber>
    </submittedName>
</protein>
<dbReference type="SUPFAM" id="SSF102405">
    <property type="entry name" value="MCP/YpsA-like"/>
    <property type="match status" value="1"/>
</dbReference>
<keyword evidence="1" id="KW-0378">Hydrolase</keyword>
<dbReference type="GO" id="GO:0016798">
    <property type="term" value="F:hydrolase activity, acting on glycosyl bonds"/>
    <property type="evidence" value="ECO:0007669"/>
    <property type="project" value="UniProtKB-KW"/>
</dbReference>
<organism evidence="1 2">
    <name type="scientific">Limnoraphis robusta CCNP1315</name>
    <dbReference type="NCBI Taxonomy" id="3110306"/>
    <lineage>
        <taxon>Bacteria</taxon>
        <taxon>Bacillati</taxon>
        <taxon>Cyanobacteriota</taxon>
        <taxon>Cyanophyceae</taxon>
        <taxon>Oscillatoriophycideae</taxon>
        <taxon>Oscillatoriales</taxon>
        <taxon>Sirenicapillariaceae</taxon>
        <taxon>Limnoraphis</taxon>
    </lineage>
</organism>
<evidence type="ECO:0000313" key="1">
    <source>
        <dbReference type="EMBL" id="MEA5518621.1"/>
    </source>
</evidence>
<evidence type="ECO:0000313" key="2">
    <source>
        <dbReference type="Proteomes" id="UP001301728"/>
    </source>
</evidence>
<dbReference type="Pfam" id="PF03641">
    <property type="entry name" value="Lysine_decarbox"/>
    <property type="match status" value="1"/>
</dbReference>
<dbReference type="InterPro" id="IPR031100">
    <property type="entry name" value="LOG_fam"/>
</dbReference>
<dbReference type="PANTHER" id="PTHR43393:SF2">
    <property type="entry name" value="CYTOKININ RIBOSIDE 5'-MONOPHOSPHATE PHOSPHORIBOHYDROLASE"/>
    <property type="match status" value="1"/>
</dbReference>
<gene>
    <name evidence="1" type="ORF">VB854_06625</name>
</gene>
<sequence length="355" mass="39944">MDSSGTSLTTDSLQAELLQLIQQLPSLKHEKWISRSLSSVVRMAGEEFDTLDWKILSASLLDLERGFQIFYPYRHVRKISIFGSARTSPEAEEYQMAADFARCVTQQGFMVLTGAGGGIMQAGNEGASAEHSFGLNIQLPFEQSSNPFIEGDRKLINFKYFFTRKLFFLRESDALAMFPGGFGTLDETFECLTLAQTGKFGPSPLVLIDHPGGDYWHDWHAFVEKQLLRRRLISRDDPSIYTITDNIETACKAISDFYRVYHSSRYVQELLVIRLKSELSDDALEKLNTEFSDILVQGKIEKSLALAAEAGDETEHLPRLVLHFNQLDIGRLYQLISAINTLGATTPATSHPEQK</sequence>
<comment type="caution">
    <text evidence="1">The sequence shown here is derived from an EMBL/GenBank/DDBJ whole genome shotgun (WGS) entry which is preliminary data.</text>
</comment>
<accession>A0ABU5TUP2</accession>
<dbReference type="Proteomes" id="UP001301728">
    <property type="component" value="Unassembled WGS sequence"/>
</dbReference>
<reference evidence="1 2" key="1">
    <citation type="submission" date="2023-12" db="EMBL/GenBank/DDBJ databases">
        <title>Baltic Sea Cyanobacteria.</title>
        <authorList>
            <person name="Delbaje E."/>
            <person name="Fewer D.P."/>
            <person name="Shishido T.K."/>
        </authorList>
    </citation>
    <scope>NUCLEOTIDE SEQUENCE [LARGE SCALE GENOMIC DNA]</scope>
    <source>
        <strain evidence="1 2">CCNP 1315</strain>
    </source>
</reference>